<organism evidence="3 4">
    <name type="scientific">Zoarces viviparus</name>
    <name type="common">Viviparous eelpout</name>
    <name type="synonym">Blennius viviparus</name>
    <dbReference type="NCBI Taxonomy" id="48416"/>
    <lineage>
        <taxon>Eukaryota</taxon>
        <taxon>Metazoa</taxon>
        <taxon>Chordata</taxon>
        <taxon>Craniata</taxon>
        <taxon>Vertebrata</taxon>
        <taxon>Euteleostomi</taxon>
        <taxon>Actinopterygii</taxon>
        <taxon>Neopterygii</taxon>
        <taxon>Teleostei</taxon>
        <taxon>Neoteleostei</taxon>
        <taxon>Acanthomorphata</taxon>
        <taxon>Eupercaria</taxon>
        <taxon>Perciformes</taxon>
        <taxon>Cottioidei</taxon>
        <taxon>Zoarcales</taxon>
        <taxon>Zoarcidae</taxon>
        <taxon>Zoarcinae</taxon>
        <taxon>Zoarces</taxon>
    </lineage>
</organism>
<evidence type="ECO:0000313" key="4">
    <source>
        <dbReference type="Proteomes" id="UP001488805"/>
    </source>
</evidence>
<evidence type="ECO:0000256" key="2">
    <source>
        <dbReference type="SAM" id="MobiDB-lite"/>
    </source>
</evidence>
<dbReference type="PANTHER" id="PTHR47728">
    <property type="entry name" value="RAB GTPASE-ACTIVATING PROTEIN 1-LIKE"/>
    <property type="match status" value="1"/>
</dbReference>
<evidence type="ECO:0008006" key="5">
    <source>
        <dbReference type="Google" id="ProtNLM"/>
    </source>
</evidence>
<feature type="compositionally biased region" description="Basic and acidic residues" evidence="2">
    <location>
        <begin position="240"/>
        <end position="249"/>
    </location>
</feature>
<proteinExistence type="predicted"/>
<gene>
    <name evidence="3" type="ORF">VZT92_008954</name>
</gene>
<keyword evidence="4" id="KW-1185">Reference proteome</keyword>
<dbReference type="AlphaFoldDB" id="A0AAW1FHQ8"/>
<feature type="coiled-coil region" evidence="1">
    <location>
        <begin position="59"/>
        <end position="132"/>
    </location>
</feature>
<feature type="coiled-coil region" evidence="1">
    <location>
        <begin position="158"/>
        <end position="189"/>
    </location>
</feature>
<accession>A0AAW1FHQ8</accession>
<evidence type="ECO:0000313" key="3">
    <source>
        <dbReference type="EMBL" id="KAK9533861.1"/>
    </source>
</evidence>
<protein>
    <recommendedName>
        <fullName evidence="5">RAB GTPase activating protein 1-like 2</fullName>
    </recommendedName>
</protein>
<dbReference type="Proteomes" id="UP001488805">
    <property type="component" value="Unassembled WGS sequence"/>
</dbReference>
<dbReference type="EMBL" id="JBCEZU010000067">
    <property type="protein sequence ID" value="KAK9533861.1"/>
    <property type="molecule type" value="Genomic_DNA"/>
</dbReference>
<dbReference type="PANTHER" id="PTHR47728:SF1">
    <property type="entry name" value="RAB GTPASE ACTIVATING PROTEIN 1 LIKE"/>
    <property type="match status" value="1"/>
</dbReference>
<feature type="region of interest" description="Disordered" evidence="2">
    <location>
        <begin position="204"/>
        <end position="249"/>
    </location>
</feature>
<keyword evidence="1" id="KW-0175">Coiled coil</keyword>
<evidence type="ECO:0000256" key="1">
    <source>
        <dbReference type="SAM" id="Coils"/>
    </source>
</evidence>
<name>A0AAW1FHQ8_ZOAVI</name>
<sequence length="352" mass="39894">MMEEVSTIMAYDAHVMEQMSEDEILACLVGETGPTFTVPATEAKLGESRLQFMDDDEPLDQYLRENHRLQQATLRLEQENDNLAHRLIASKVALRSALDEAEDRVDELTKDLFRTRHRLQATEEEKKGKEEESAVSKEVFRRELEKAEHEVGRSSGVIADYKRICSQLTKQLERQQAAHREELDTLESAVNACSRCRHIVESDEPSATVRKSPAAAIEVHGMTEPCREEDDEGPKKARQRGGDREKESLRAQIGELEQELATTKLQMVESKCKIQELEHQKGVLANDLQEAKNNWISKAFPSLRTSSEGGLHSISIPRDGAPTVGWKLHRSAFSGWSMKMPSLPHRENRENV</sequence>
<reference evidence="3 4" key="1">
    <citation type="journal article" date="2024" name="Genome Biol. Evol.">
        <title>Chromosome-level genome assembly of the viviparous eelpout Zoarces viviparus.</title>
        <authorList>
            <person name="Fuhrmann N."/>
            <person name="Brasseur M.V."/>
            <person name="Bakowski C.E."/>
            <person name="Podsiadlowski L."/>
            <person name="Prost S."/>
            <person name="Krehenwinkel H."/>
            <person name="Mayer C."/>
        </authorList>
    </citation>
    <scope>NUCLEOTIDE SEQUENCE [LARGE SCALE GENOMIC DNA]</scope>
    <source>
        <strain evidence="3">NO-MEL_2022_Ind0_liver</strain>
    </source>
</reference>
<comment type="caution">
    <text evidence="3">The sequence shown here is derived from an EMBL/GenBank/DDBJ whole genome shotgun (WGS) entry which is preliminary data.</text>
</comment>